<feature type="region of interest" description="Disordered" evidence="6">
    <location>
        <begin position="79"/>
        <end position="106"/>
    </location>
</feature>
<evidence type="ECO:0000256" key="1">
    <source>
        <dbReference type="ARBA" id="ARBA00001947"/>
    </source>
</evidence>
<comment type="cofactor">
    <cofactor evidence="1">
        <name>Zn(2+)</name>
        <dbReference type="ChEBI" id="CHEBI:29105"/>
    </cofactor>
</comment>
<dbReference type="PANTHER" id="PTHR43161:SF9">
    <property type="entry name" value="SORBITOL DEHYDROGENASE"/>
    <property type="match status" value="1"/>
</dbReference>
<feature type="non-terminal residue" evidence="8">
    <location>
        <position position="106"/>
    </location>
</feature>
<dbReference type="Gene3D" id="3.90.180.10">
    <property type="entry name" value="Medium-chain alcohol dehydrogenases, catalytic domain"/>
    <property type="match status" value="1"/>
</dbReference>
<reference evidence="8 9" key="1">
    <citation type="submission" date="2013-11" db="EMBL/GenBank/DDBJ databases">
        <title>Genome sequencing of Stegodyphus mimosarum.</title>
        <authorList>
            <person name="Bechsgaard J."/>
        </authorList>
    </citation>
    <scope>NUCLEOTIDE SEQUENCE [LARGE SCALE GENOMIC DNA]</scope>
</reference>
<dbReference type="OMA" id="LEYYPIP"/>
<evidence type="ECO:0000256" key="2">
    <source>
        <dbReference type="ARBA" id="ARBA00008072"/>
    </source>
</evidence>
<evidence type="ECO:0000256" key="5">
    <source>
        <dbReference type="ARBA" id="ARBA00023002"/>
    </source>
</evidence>
<keyword evidence="4" id="KW-0862">Zinc</keyword>
<gene>
    <name evidence="8" type="ORF">X975_16609</name>
</gene>
<dbReference type="GO" id="GO:0046872">
    <property type="term" value="F:metal ion binding"/>
    <property type="evidence" value="ECO:0007669"/>
    <property type="project" value="UniProtKB-KW"/>
</dbReference>
<evidence type="ECO:0000256" key="3">
    <source>
        <dbReference type="ARBA" id="ARBA00022723"/>
    </source>
</evidence>
<comment type="similarity">
    <text evidence="2">Belongs to the zinc-containing alcohol dehydrogenase family.</text>
</comment>
<dbReference type="STRING" id="407821.A0A087UT17"/>
<accession>A0A087UT17</accession>
<protein>
    <submittedName>
        <fullName evidence="8">Sorbitol dehydrogenase</fullName>
    </submittedName>
</protein>
<dbReference type="PANTHER" id="PTHR43161">
    <property type="entry name" value="SORBITOL DEHYDROGENASE"/>
    <property type="match status" value="1"/>
</dbReference>
<keyword evidence="9" id="KW-1185">Reference proteome</keyword>
<evidence type="ECO:0000256" key="4">
    <source>
        <dbReference type="ARBA" id="ARBA00022833"/>
    </source>
</evidence>
<dbReference type="GO" id="GO:0006062">
    <property type="term" value="P:sorbitol catabolic process"/>
    <property type="evidence" value="ECO:0007669"/>
    <property type="project" value="TreeGrafter"/>
</dbReference>
<dbReference type="InterPro" id="IPR011032">
    <property type="entry name" value="GroES-like_sf"/>
</dbReference>
<evidence type="ECO:0000256" key="6">
    <source>
        <dbReference type="SAM" id="MobiDB-lite"/>
    </source>
</evidence>
<dbReference type="OrthoDB" id="1879366at2759"/>
<evidence type="ECO:0000313" key="9">
    <source>
        <dbReference type="Proteomes" id="UP000054359"/>
    </source>
</evidence>
<dbReference type="InterPro" id="IPR013154">
    <property type="entry name" value="ADH-like_N"/>
</dbReference>
<evidence type="ECO:0000313" key="8">
    <source>
        <dbReference type="EMBL" id="KFM80506.1"/>
    </source>
</evidence>
<dbReference type="EMBL" id="KK121463">
    <property type="protein sequence ID" value="KFM80506.1"/>
    <property type="molecule type" value="Genomic_DNA"/>
</dbReference>
<organism evidence="8 9">
    <name type="scientific">Stegodyphus mimosarum</name>
    <name type="common">African social velvet spider</name>
    <dbReference type="NCBI Taxonomy" id="407821"/>
    <lineage>
        <taxon>Eukaryota</taxon>
        <taxon>Metazoa</taxon>
        <taxon>Ecdysozoa</taxon>
        <taxon>Arthropoda</taxon>
        <taxon>Chelicerata</taxon>
        <taxon>Arachnida</taxon>
        <taxon>Araneae</taxon>
        <taxon>Araneomorphae</taxon>
        <taxon>Entelegynae</taxon>
        <taxon>Eresoidea</taxon>
        <taxon>Eresidae</taxon>
        <taxon>Stegodyphus</taxon>
    </lineage>
</organism>
<proteinExistence type="inferred from homology"/>
<feature type="domain" description="Alcohol dehydrogenase-like N-terminal" evidence="7">
    <location>
        <begin position="27"/>
        <end position="83"/>
    </location>
</feature>
<dbReference type="AlphaFoldDB" id="A0A087UT17"/>
<evidence type="ECO:0000259" key="7">
    <source>
        <dbReference type="Pfam" id="PF08240"/>
    </source>
</evidence>
<feature type="compositionally biased region" description="Basic residues" evidence="6">
    <location>
        <begin position="84"/>
        <end position="100"/>
    </location>
</feature>
<dbReference type="Pfam" id="PF08240">
    <property type="entry name" value="ADH_N"/>
    <property type="match status" value="1"/>
</dbReference>
<dbReference type="Proteomes" id="UP000054359">
    <property type="component" value="Unassembled WGS sequence"/>
</dbReference>
<keyword evidence="3" id="KW-0479">Metal-binding</keyword>
<sequence>MACDNLSAVLSNGELILENRPMPEPSSNEVLIAMSSVGICGSDVHYWKHGRIGDFIVDGPLVLGHESSDVVIKVGDKVEDLKKKERKPQPKKRPPQKKNGKTLSSS</sequence>
<dbReference type="SUPFAM" id="SSF50129">
    <property type="entry name" value="GroES-like"/>
    <property type="match status" value="1"/>
</dbReference>
<keyword evidence="5" id="KW-0560">Oxidoreductase</keyword>
<dbReference type="GO" id="GO:0003939">
    <property type="term" value="F:L-iditol 2-dehydrogenase (NAD+) activity"/>
    <property type="evidence" value="ECO:0007669"/>
    <property type="project" value="TreeGrafter"/>
</dbReference>
<name>A0A087UT17_STEMI</name>